<evidence type="ECO:0000256" key="10">
    <source>
        <dbReference type="HAMAP-Rule" id="MF_01820"/>
    </source>
</evidence>
<dbReference type="AlphaFoldDB" id="A0A2K9P161"/>
<evidence type="ECO:0000256" key="6">
    <source>
        <dbReference type="ARBA" id="ARBA00022801"/>
    </source>
</evidence>
<proteinExistence type="inferred from homology"/>
<dbReference type="GO" id="GO:0042274">
    <property type="term" value="P:ribosomal small subunit biogenesis"/>
    <property type="evidence" value="ECO:0007669"/>
    <property type="project" value="UniProtKB-UniRule"/>
</dbReference>
<evidence type="ECO:0000259" key="11">
    <source>
        <dbReference type="PROSITE" id="PS50936"/>
    </source>
</evidence>
<feature type="binding site" evidence="10">
    <location>
        <position position="258"/>
    </location>
    <ligand>
        <name>Zn(2+)</name>
        <dbReference type="ChEBI" id="CHEBI:29105"/>
    </ligand>
</feature>
<dbReference type="InterPro" id="IPR010914">
    <property type="entry name" value="RsgA_GTPase_dom"/>
</dbReference>
<dbReference type="KEGG" id="mpec:B9O19_00123"/>
<evidence type="ECO:0000313" key="14">
    <source>
        <dbReference type="Proteomes" id="UP000235589"/>
    </source>
</evidence>
<keyword evidence="4 10" id="KW-0699">rRNA-binding</keyword>
<keyword evidence="6 10" id="KW-0378">Hydrolase</keyword>
<evidence type="ECO:0000256" key="9">
    <source>
        <dbReference type="ARBA" id="ARBA00023134"/>
    </source>
</evidence>
<dbReference type="InterPro" id="IPR030378">
    <property type="entry name" value="G_CP_dom"/>
</dbReference>
<dbReference type="GO" id="GO:0003924">
    <property type="term" value="F:GTPase activity"/>
    <property type="evidence" value="ECO:0007669"/>
    <property type="project" value="UniProtKB-UniRule"/>
</dbReference>
<dbReference type="InterPro" id="IPR012340">
    <property type="entry name" value="NA-bd_OB-fold"/>
</dbReference>
<dbReference type="InterPro" id="IPR004881">
    <property type="entry name" value="Ribosome_biogen_GTPase_RsgA"/>
</dbReference>
<feature type="binding site" evidence="10">
    <location>
        <position position="256"/>
    </location>
    <ligand>
        <name>Zn(2+)</name>
        <dbReference type="ChEBI" id="CHEBI:29105"/>
    </ligand>
</feature>
<reference evidence="13 14" key="1">
    <citation type="submission" date="2017-04" db="EMBL/GenBank/DDBJ databases">
        <title>Monoglobus pectinilyticus 14 draft genome.</title>
        <authorList>
            <person name="Kim C."/>
            <person name="Rosendale D.I."/>
            <person name="Kelly W.J."/>
            <person name="Tannock G.W."/>
            <person name="Patchett M.L."/>
            <person name="Jordens J.Z."/>
        </authorList>
    </citation>
    <scope>NUCLEOTIDE SEQUENCE [LARGE SCALE GENOMIC DNA]</scope>
    <source>
        <strain evidence="13 14">14</strain>
    </source>
</reference>
<dbReference type="Pfam" id="PF03193">
    <property type="entry name" value="RsgA_GTPase"/>
    <property type="match status" value="1"/>
</dbReference>
<feature type="binding site" evidence="10">
    <location>
        <begin position="168"/>
        <end position="176"/>
    </location>
    <ligand>
        <name>GTP</name>
        <dbReference type="ChEBI" id="CHEBI:37565"/>
    </ligand>
</feature>
<keyword evidence="14" id="KW-1185">Reference proteome</keyword>
<evidence type="ECO:0000313" key="13">
    <source>
        <dbReference type="EMBL" id="AUO18308.1"/>
    </source>
</evidence>
<dbReference type="Gene3D" id="1.10.40.50">
    <property type="entry name" value="Probable gtpase engc, domain 3"/>
    <property type="match status" value="1"/>
</dbReference>
<sequence>MPEKNQFEIQGKIFKGIGGFYYVKAGNFIYECRARGRFRKDGITPLVGDEVNCLIDKTSNTGMISNIMSRTNSLIRPPVANVTQIAIVVSVTNPKPNLKTVDKLISSAIYANIKPLICINKTDLQNGENLFEIYSKIGFKTLYISAESKENIDMLIEKLSGEVTVFAGNSGVGKSSLLNCILKDANLETGTVSSKIERGRHTTRHSELIPLDNNGGYIIDTPGFSSFSVSGFDEHELYKLFPEFIEYSDNCRFADCSHTVEQGCSVLEAVETGEISKSRHESYVEQYKEILDSKTF</sequence>
<evidence type="ECO:0000256" key="3">
    <source>
        <dbReference type="ARBA" id="ARBA00022723"/>
    </source>
</evidence>
<comment type="function">
    <text evidence="10">One of several proteins that assist in the late maturation steps of the functional core of the 30S ribosomal subunit. Helps release RbfA from mature subunits. May play a role in the assembly of ribosomal proteins into the subunit. Circularly permuted GTPase that catalyzes slow GTP hydrolysis, GTPase activity is stimulated by the 30S ribosomal subunit.</text>
</comment>
<dbReference type="CDD" id="cd01854">
    <property type="entry name" value="YjeQ_EngC"/>
    <property type="match status" value="1"/>
</dbReference>
<evidence type="ECO:0000256" key="8">
    <source>
        <dbReference type="ARBA" id="ARBA00022884"/>
    </source>
</evidence>
<dbReference type="EMBL" id="CP020991">
    <property type="protein sequence ID" value="AUO18308.1"/>
    <property type="molecule type" value="Genomic_DNA"/>
</dbReference>
<dbReference type="OrthoDB" id="9809485at2"/>
<comment type="subunit">
    <text evidence="10">Monomer. Associates with 30S ribosomal subunit, binds 16S rRNA.</text>
</comment>
<keyword evidence="9 10" id="KW-0342">GTP-binding</keyword>
<dbReference type="NCBIfam" id="TIGR00157">
    <property type="entry name" value="ribosome small subunit-dependent GTPase A"/>
    <property type="match status" value="1"/>
</dbReference>
<feature type="domain" description="CP-type G" evidence="12">
    <location>
        <begin position="71"/>
        <end position="227"/>
    </location>
</feature>
<dbReference type="GO" id="GO:0046872">
    <property type="term" value="F:metal ion binding"/>
    <property type="evidence" value="ECO:0007669"/>
    <property type="project" value="UniProtKB-KW"/>
</dbReference>
<dbReference type="InterPro" id="IPR027417">
    <property type="entry name" value="P-loop_NTPase"/>
</dbReference>
<evidence type="ECO:0000256" key="5">
    <source>
        <dbReference type="ARBA" id="ARBA00022741"/>
    </source>
</evidence>
<dbReference type="GeneID" id="98061556"/>
<dbReference type="PROSITE" id="PS50936">
    <property type="entry name" value="ENGC_GTPASE"/>
    <property type="match status" value="1"/>
</dbReference>
<dbReference type="GO" id="GO:0005737">
    <property type="term" value="C:cytoplasm"/>
    <property type="evidence" value="ECO:0007669"/>
    <property type="project" value="UniProtKB-SubCell"/>
</dbReference>
<name>A0A2K9P161_9FIRM</name>
<feature type="binding site" evidence="10">
    <location>
        <position position="264"/>
    </location>
    <ligand>
        <name>Zn(2+)</name>
        <dbReference type="ChEBI" id="CHEBI:29105"/>
    </ligand>
</feature>
<dbReference type="SUPFAM" id="SSF50249">
    <property type="entry name" value="Nucleic acid-binding proteins"/>
    <property type="match status" value="1"/>
</dbReference>
<dbReference type="HAMAP" id="MF_01820">
    <property type="entry name" value="GTPase_RsgA"/>
    <property type="match status" value="1"/>
</dbReference>
<dbReference type="InterPro" id="IPR031944">
    <property type="entry name" value="RsgA_N"/>
</dbReference>
<keyword evidence="8 10" id="KW-0694">RNA-binding</keyword>
<dbReference type="PANTHER" id="PTHR32120:SF11">
    <property type="entry name" value="SMALL RIBOSOMAL SUBUNIT BIOGENESIS GTPASE RSGA 1, MITOCHONDRIAL-RELATED"/>
    <property type="match status" value="1"/>
</dbReference>
<comment type="cofactor">
    <cofactor evidence="10">
        <name>Zn(2+)</name>
        <dbReference type="ChEBI" id="CHEBI:29105"/>
    </cofactor>
    <text evidence="10">Binds 1 zinc ion per subunit.</text>
</comment>
<keyword evidence="7 10" id="KW-0862">Zinc</keyword>
<keyword evidence="2 10" id="KW-0690">Ribosome biogenesis</keyword>
<protein>
    <recommendedName>
        <fullName evidence="10">Small ribosomal subunit biogenesis GTPase RsgA</fullName>
        <ecNumber evidence="10">3.6.1.-</ecNumber>
    </recommendedName>
</protein>
<keyword evidence="5 10" id="KW-0547">Nucleotide-binding</keyword>
<feature type="domain" description="EngC GTPase" evidence="11">
    <location>
        <begin position="80"/>
        <end position="225"/>
    </location>
</feature>
<dbReference type="GO" id="GO:0005525">
    <property type="term" value="F:GTP binding"/>
    <property type="evidence" value="ECO:0007669"/>
    <property type="project" value="UniProtKB-UniRule"/>
</dbReference>
<dbReference type="Pfam" id="PF16745">
    <property type="entry name" value="RsgA_N"/>
    <property type="match status" value="1"/>
</dbReference>
<feature type="binding site" evidence="10">
    <location>
        <position position="251"/>
    </location>
    <ligand>
        <name>Zn(2+)</name>
        <dbReference type="ChEBI" id="CHEBI:29105"/>
    </ligand>
</feature>
<dbReference type="PANTHER" id="PTHR32120">
    <property type="entry name" value="SMALL RIBOSOMAL SUBUNIT BIOGENESIS GTPASE RSGA"/>
    <property type="match status" value="1"/>
</dbReference>
<dbReference type="CDD" id="cd04466">
    <property type="entry name" value="S1_YloQ_GTPase"/>
    <property type="match status" value="1"/>
</dbReference>
<organism evidence="13 14">
    <name type="scientific">Monoglobus pectinilyticus</name>
    <dbReference type="NCBI Taxonomy" id="1981510"/>
    <lineage>
        <taxon>Bacteria</taxon>
        <taxon>Bacillati</taxon>
        <taxon>Bacillota</taxon>
        <taxon>Clostridia</taxon>
        <taxon>Monoglobales</taxon>
        <taxon>Monoglobaceae</taxon>
        <taxon>Monoglobus</taxon>
    </lineage>
</organism>
<dbReference type="Gene3D" id="2.40.50.140">
    <property type="entry name" value="Nucleic acid-binding proteins"/>
    <property type="match status" value="1"/>
</dbReference>
<dbReference type="SUPFAM" id="SSF52540">
    <property type="entry name" value="P-loop containing nucleoside triphosphate hydrolases"/>
    <property type="match status" value="1"/>
</dbReference>
<keyword evidence="3 10" id="KW-0479">Metal-binding</keyword>
<dbReference type="GO" id="GO:0019843">
    <property type="term" value="F:rRNA binding"/>
    <property type="evidence" value="ECO:0007669"/>
    <property type="project" value="UniProtKB-KW"/>
</dbReference>
<evidence type="ECO:0000256" key="7">
    <source>
        <dbReference type="ARBA" id="ARBA00022833"/>
    </source>
</evidence>
<evidence type="ECO:0000256" key="1">
    <source>
        <dbReference type="ARBA" id="ARBA00022490"/>
    </source>
</evidence>
<evidence type="ECO:0000256" key="4">
    <source>
        <dbReference type="ARBA" id="ARBA00022730"/>
    </source>
</evidence>
<dbReference type="RefSeq" id="WP_102364659.1">
    <property type="nucleotide sequence ID" value="NZ_CP020991.1"/>
</dbReference>
<dbReference type="PROSITE" id="PS51721">
    <property type="entry name" value="G_CP"/>
    <property type="match status" value="1"/>
</dbReference>
<dbReference type="EC" id="3.6.1.-" evidence="10"/>
<evidence type="ECO:0000256" key="2">
    <source>
        <dbReference type="ARBA" id="ARBA00022517"/>
    </source>
</evidence>
<gene>
    <name evidence="10" type="primary">rsgA</name>
    <name evidence="13" type="ORF">B9O19_00123</name>
</gene>
<comment type="similarity">
    <text evidence="10">Belongs to the TRAFAC class YlqF/YawG GTPase family. RsgA subfamily.</text>
</comment>
<feature type="binding site" evidence="10">
    <location>
        <begin position="120"/>
        <end position="123"/>
    </location>
    <ligand>
        <name>GTP</name>
        <dbReference type="ChEBI" id="CHEBI:37565"/>
    </ligand>
</feature>
<evidence type="ECO:0000259" key="12">
    <source>
        <dbReference type="PROSITE" id="PS51721"/>
    </source>
</evidence>
<accession>A0A2K9P161</accession>
<dbReference type="Proteomes" id="UP000235589">
    <property type="component" value="Chromosome"/>
</dbReference>
<comment type="subcellular location">
    <subcellularLocation>
        <location evidence="10">Cytoplasm</location>
    </subcellularLocation>
</comment>
<keyword evidence="1 10" id="KW-0963">Cytoplasm</keyword>
<dbReference type="Gene3D" id="3.40.50.300">
    <property type="entry name" value="P-loop containing nucleotide triphosphate hydrolases"/>
    <property type="match status" value="1"/>
</dbReference>